<sequence length="423" mass="46774">MLGCCETRSGGATVAQSLDSLVKQGEGDQHAVDLGDGIFMSRNIANSYLVTSPEGDVLINTGTHFEADGIKERFAKVSSGPLRVVTFTQGHPDHVGGWDWFNDPGVETIAQANHGDVREYWRNLHPFYVRRIMKLWGAFMDVASSAADMPPEPVLTSSFIDNHAFEVGGRRFELYSTPGGETTDALAVWMPEHRTAFIGNLMGPFFGHVPNLYTLRGDKIRSAMAFIHSVDRIIALRPQILVNGHEAFRGADEIEATMTKVRDATKYLRDRTIDGMNNGHDLWTLMGDVALPSDLSIPQVHGKVPWIVRSIWEEHVGWFRYESTTELYDVPASAVWPDVVELAGGTTALLERAKAHVDGGRPLRALHLTDIILSQAPDDRAASTVKRDALQQLLAAADGEKNHSELQWLQQELNAAKADEEKK</sequence>
<dbReference type="AlphaFoldDB" id="A0A1X0JQ34"/>
<dbReference type="GO" id="GO:0046983">
    <property type="term" value="F:protein dimerization activity"/>
    <property type="evidence" value="ECO:0007669"/>
    <property type="project" value="InterPro"/>
</dbReference>
<dbReference type="InterPro" id="IPR029228">
    <property type="entry name" value="Alkyl_sulf_dimr"/>
</dbReference>
<organism evidence="2 3">
    <name type="scientific">Mycolicibacterium tusciae</name>
    <dbReference type="NCBI Taxonomy" id="75922"/>
    <lineage>
        <taxon>Bacteria</taxon>
        <taxon>Bacillati</taxon>
        <taxon>Actinomycetota</taxon>
        <taxon>Actinomycetes</taxon>
        <taxon>Mycobacteriales</taxon>
        <taxon>Mycobacteriaceae</taxon>
        <taxon>Mycolicibacterium</taxon>
    </lineage>
</organism>
<dbReference type="InterPro" id="IPR036866">
    <property type="entry name" value="RibonucZ/Hydroxyglut_hydro"/>
</dbReference>
<dbReference type="STRING" id="75922.BST47_12745"/>
<dbReference type="Pfam" id="PF00753">
    <property type="entry name" value="Lactamase_B"/>
    <property type="match status" value="1"/>
</dbReference>
<gene>
    <name evidence="2" type="ORF">BST47_12745</name>
</gene>
<keyword evidence="2" id="KW-0378">Hydrolase</keyword>
<dbReference type="InterPro" id="IPR001279">
    <property type="entry name" value="Metallo-B-lactamas"/>
</dbReference>
<evidence type="ECO:0000313" key="3">
    <source>
        <dbReference type="Proteomes" id="UP000192411"/>
    </source>
</evidence>
<evidence type="ECO:0000313" key="2">
    <source>
        <dbReference type="EMBL" id="ORB65003.1"/>
    </source>
</evidence>
<evidence type="ECO:0000259" key="1">
    <source>
        <dbReference type="SMART" id="SM00849"/>
    </source>
</evidence>
<dbReference type="Gene3D" id="3.60.15.30">
    <property type="entry name" value="Metallo-beta-lactamase domain"/>
    <property type="match status" value="1"/>
</dbReference>
<dbReference type="GO" id="GO:0016787">
    <property type="term" value="F:hydrolase activity"/>
    <property type="evidence" value="ECO:0007669"/>
    <property type="project" value="UniProtKB-KW"/>
</dbReference>
<dbReference type="Proteomes" id="UP000192411">
    <property type="component" value="Unassembled WGS sequence"/>
</dbReference>
<proteinExistence type="predicted"/>
<dbReference type="InterPro" id="IPR038536">
    <property type="entry name" value="Alkyl/aryl-sulf_dimr_sf"/>
</dbReference>
<protein>
    <submittedName>
        <fullName evidence="2">MBL fold metallo-hydrolase</fullName>
    </submittedName>
</protein>
<accession>A0A1X0JQ34</accession>
<dbReference type="Pfam" id="PF14863">
    <property type="entry name" value="Alkyl_sulf_dimr"/>
    <property type="match status" value="1"/>
</dbReference>
<dbReference type="InterPro" id="IPR052195">
    <property type="entry name" value="Bact_Alkyl/Aryl-Sulfatase"/>
</dbReference>
<name>A0A1X0JQ34_9MYCO</name>
<dbReference type="EMBL" id="MVIM01000006">
    <property type="protein sequence ID" value="ORB65003.1"/>
    <property type="molecule type" value="Genomic_DNA"/>
</dbReference>
<dbReference type="PANTHER" id="PTHR43223">
    <property type="entry name" value="ALKYL/ARYL-SULFATASE"/>
    <property type="match status" value="1"/>
</dbReference>
<keyword evidence="3" id="KW-1185">Reference proteome</keyword>
<dbReference type="SMART" id="SM00849">
    <property type="entry name" value="Lactamase_B"/>
    <property type="match status" value="1"/>
</dbReference>
<feature type="domain" description="Metallo-beta-lactamase" evidence="1">
    <location>
        <begin position="44"/>
        <end position="245"/>
    </location>
</feature>
<reference evidence="2 3" key="1">
    <citation type="submission" date="2017-02" db="EMBL/GenBank/DDBJ databases">
        <title>The new phylogeny of genus Mycobacterium.</title>
        <authorList>
            <person name="Tortoli E."/>
            <person name="Trovato A."/>
            <person name="Cirillo D.M."/>
        </authorList>
    </citation>
    <scope>NUCLEOTIDE SEQUENCE [LARGE SCALE GENOMIC DNA]</scope>
    <source>
        <strain evidence="2 3">DSM 44338</strain>
    </source>
</reference>
<dbReference type="PANTHER" id="PTHR43223:SF2">
    <property type="entry name" value="METALLO-BETA-LACTAMASE DOMAIN-CONTAINING PROTEIN"/>
    <property type="match status" value="1"/>
</dbReference>
<dbReference type="SUPFAM" id="SSF56281">
    <property type="entry name" value="Metallo-hydrolase/oxidoreductase"/>
    <property type="match status" value="1"/>
</dbReference>
<comment type="caution">
    <text evidence="2">The sequence shown here is derived from an EMBL/GenBank/DDBJ whole genome shotgun (WGS) entry which is preliminary data.</text>
</comment>
<dbReference type="Gene3D" id="1.25.40.880">
    <property type="entry name" value="Alkyl sulfatase, dimerisation domain"/>
    <property type="match status" value="1"/>
</dbReference>